<protein>
    <submittedName>
        <fullName evidence="2">Uncharacterized protein</fullName>
    </submittedName>
</protein>
<evidence type="ECO:0000313" key="2">
    <source>
        <dbReference type="EMBL" id="KIM28199.1"/>
    </source>
</evidence>
<reference evidence="2 3" key="1">
    <citation type="submission" date="2014-04" db="EMBL/GenBank/DDBJ databases">
        <authorList>
            <consortium name="DOE Joint Genome Institute"/>
            <person name="Kuo A."/>
            <person name="Zuccaro A."/>
            <person name="Kohler A."/>
            <person name="Nagy L.G."/>
            <person name="Floudas D."/>
            <person name="Copeland A."/>
            <person name="Barry K.W."/>
            <person name="Cichocki N."/>
            <person name="Veneault-Fourrey C."/>
            <person name="LaButti K."/>
            <person name="Lindquist E.A."/>
            <person name="Lipzen A."/>
            <person name="Lundell T."/>
            <person name="Morin E."/>
            <person name="Murat C."/>
            <person name="Sun H."/>
            <person name="Tunlid A."/>
            <person name="Henrissat B."/>
            <person name="Grigoriev I.V."/>
            <person name="Hibbett D.S."/>
            <person name="Martin F."/>
            <person name="Nordberg H.P."/>
            <person name="Cantor M.N."/>
            <person name="Hua S.X."/>
        </authorList>
    </citation>
    <scope>NUCLEOTIDE SEQUENCE [LARGE SCALE GENOMIC DNA]</scope>
    <source>
        <strain evidence="2 3">MAFF 305830</strain>
    </source>
</reference>
<gene>
    <name evidence="2" type="ORF">M408DRAFT_8879</name>
</gene>
<dbReference type="AlphaFoldDB" id="A0A0C3B7V6"/>
<sequence>MPDYFKTPLNLPPHTGTKKPHSKEQRQAMMAQYQTDLERNQFLLPNNKEQEDLFNLLPDDEIFFHLHNDVAKLNVNLEAFIITLQEDSKDVSFTDGVVYVMFTASEEGNLVQEAQILANMEKQRLKAIGSYFLEKGIKAGGTRMKIMIYIRIACAGTYRQLAVSFSYENLAKTCLEG</sequence>
<dbReference type="EMBL" id="KN824294">
    <property type="protein sequence ID" value="KIM28199.1"/>
    <property type="molecule type" value="Genomic_DNA"/>
</dbReference>
<evidence type="ECO:0000256" key="1">
    <source>
        <dbReference type="SAM" id="MobiDB-lite"/>
    </source>
</evidence>
<dbReference type="HOGENOM" id="CLU_1518754_0_0_1"/>
<organism evidence="2 3">
    <name type="scientific">Serendipita vermifera MAFF 305830</name>
    <dbReference type="NCBI Taxonomy" id="933852"/>
    <lineage>
        <taxon>Eukaryota</taxon>
        <taxon>Fungi</taxon>
        <taxon>Dikarya</taxon>
        <taxon>Basidiomycota</taxon>
        <taxon>Agaricomycotina</taxon>
        <taxon>Agaricomycetes</taxon>
        <taxon>Sebacinales</taxon>
        <taxon>Serendipitaceae</taxon>
        <taxon>Serendipita</taxon>
    </lineage>
</organism>
<dbReference type="Proteomes" id="UP000054097">
    <property type="component" value="Unassembled WGS sequence"/>
</dbReference>
<accession>A0A0C3B7V6</accession>
<name>A0A0C3B7V6_SERVB</name>
<reference evidence="3" key="2">
    <citation type="submission" date="2015-01" db="EMBL/GenBank/DDBJ databases">
        <title>Evolutionary Origins and Diversification of the Mycorrhizal Mutualists.</title>
        <authorList>
            <consortium name="DOE Joint Genome Institute"/>
            <consortium name="Mycorrhizal Genomics Consortium"/>
            <person name="Kohler A."/>
            <person name="Kuo A."/>
            <person name="Nagy L.G."/>
            <person name="Floudas D."/>
            <person name="Copeland A."/>
            <person name="Barry K.W."/>
            <person name="Cichocki N."/>
            <person name="Veneault-Fourrey C."/>
            <person name="LaButti K."/>
            <person name="Lindquist E.A."/>
            <person name="Lipzen A."/>
            <person name="Lundell T."/>
            <person name="Morin E."/>
            <person name="Murat C."/>
            <person name="Riley R."/>
            <person name="Ohm R."/>
            <person name="Sun H."/>
            <person name="Tunlid A."/>
            <person name="Henrissat B."/>
            <person name="Grigoriev I.V."/>
            <person name="Hibbett D.S."/>
            <person name="Martin F."/>
        </authorList>
    </citation>
    <scope>NUCLEOTIDE SEQUENCE [LARGE SCALE GENOMIC DNA]</scope>
    <source>
        <strain evidence="3">MAFF 305830</strain>
    </source>
</reference>
<keyword evidence="3" id="KW-1185">Reference proteome</keyword>
<evidence type="ECO:0000313" key="3">
    <source>
        <dbReference type="Proteomes" id="UP000054097"/>
    </source>
</evidence>
<feature type="region of interest" description="Disordered" evidence="1">
    <location>
        <begin position="1"/>
        <end position="23"/>
    </location>
</feature>
<proteinExistence type="predicted"/>